<keyword evidence="1" id="KW-1133">Transmembrane helix</keyword>
<dbReference type="EMBL" id="BRLB01000004">
    <property type="protein sequence ID" value="GKX29561.1"/>
    <property type="molecule type" value="Genomic_DNA"/>
</dbReference>
<gene>
    <name evidence="2" type="ORF">SH1V18_20410</name>
</gene>
<proteinExistence type="predicted"/>
<dbReference type="InterPro" id="IPR010178">
    <property type="entry name" value="Lit"/>
</dbReference>
<feature type="transmembrane region" description="Helical" evidence="1">
    <location>
        <begin position="123"/>
        <end position="147"/>
    </location>
</feature>
<keyword evidence="3" id="KW-1185">Reference proteome</keyword>
<feature type="transmembrane region" description="Helical" evidence="1">
    <location>
        <begin position="26"/>
        <end position="45"/>
    </location>
</feature>
<dbReference type="NCBIfam" id="TIGR01906">
    <property type="entry name" value="integ_TIGR01906"/>
    <property type="match status" value="1"/>
</dbReference>
<feature type="transmembrane region" description="Helical" evidence="1">
    <location>
        <begin position="159"/>
        <end position="180"/>
    </location>
</feature>
<accession>A0A9W5YBR0</accession>
<evidence type="ECO:0000313" key="3">
    <source>
        <dbReference type="Proteomes" id="UP001144256"/>
    </source>
</evidence>
<keyword evidence="1" id="KW-0472">Membrane</keyword>
<dbReference type="Pfam" id="PF07314">
    <property type="entry name" value="Lit"/>
    <property type="match status" value="1"/>
</dbReference>
<reference evidence="2" key="1">
    <citation type="submission" date="2022-06" db="EMBL/GenBank/DDBJ databases">
        <title>Vallitalea longa sp. nov., an anaerobic bacterium isolated from marine sediment.</title>
        <authorList>
            <person name="Hirano S."/>
            <person name="Terahara T."/>
            <person name="Mori K."/>
            <person name="Hamada M."/>
            <person name="Matsumoto R."/>
            <person name="Kobayashi T."/>
        </authorList>
    </citation>
    <scope>NUCLEOTIDE SEQUENCE</scope>
    <source>
        <strain evidence="2">SH18-1</strain>
    </source>
</reference>
<keyword evidence="1" id="KW-0812">Transmembrane</keyword>
<name>A0A9W5YBR0_9FIRM</name>
<dbReference type="Proteomes" id="UP001144256">
    <property type="component" value="Unassembled WGS sequence"/>
</dbReference>
<sequence>MNLILRQASNQLCDNKLKVVIRMKSLNVGVSIIVGILLFFVLLFTSTEMIAYNINHYKWQFEKHEITRETEMDLEELTRVTKNMIEYLKGSRDTLDMKAVIDGKEQEVFGEREKSHMVDVKKLFVIGTYIRNISFIILIVAIAYMVLRNKKLLIVTLSMVKYVFAVIIMLILILGSLLLINFNKYFTIFHEIFFSNDLWLLDPKTDILINMVPEVFFFQTAMIVLGIFVTSVIVLLIIIEKFKKRLIKHS</sequence>
<organism evidence="2 3">
    <name type="scientific">Vallitalea longa</name>
    <dbReference type="NCBI Taxonomy" id="2936439"/>
    <lineage>
        <taxon>Bacteria</taxon>
        <taxon>Bacillati</taxon>
        <taxon>Bacillota</taxon>
        <taxon>Clostridia</taxon>
        <taxon>Lachnospirales</taxon>
        <taxon>Vallitaleaceae</taxon>
        <taxon>Vallitalea</taxon>
    </lineage>
</organism>
<feature type="transmembrane region" description="Helical" evidence="1">
    <location>
        <begin position="216"/>
        <end position="239"/>
    </location>
</feature>
<evidence type="ECO:0000313" key="2">
    <source>
        <dbReference type="EMBL" id="GKX29561.1"/>
    </source>
</evidence>
<protein>
    <submittedName>
        <fullName evidence="2">Membrane protein</fullName>
    </submittedName>
</protein>
<evidence type="ECO:0000256" key="1">
    <source>
        <dbReference type="SAM" id="Phobius"/>
    </source>
</evidence>
<comment type="caution">
    <text evidence="2">The sequence shown here is derived from an EMBL/GenBank/DDBJ whole genome shotgun (WGS) entry which is preliminary data.</text>
</comment>
<dbReference type="AlphaFoldDB" id="A0A9W5YBR0"/>